<keyword evidence="5" id="KW-1185">Reference proteome</keyword>
<proteinExistence type="predicted"/>
<evidence type="ECO:0000259" key="3">
    <source>
        <dbReference type="PROSITE" id="PS51203"/>
    </source>
</evidence>
<dbReference type="PROSITE" id="PS50005">
    <property type="entry name" value="TPR"/>
    <property type="match status" value="2"/>
</dbReference>
<dbReference type="Proteomes" id="UP000682877">
    <property type="component" value="Chromosome 6"/>
</dbReference>
<feature type="domain" description="CS" evidence="3">
    <location>
        <begin position="135"/>
        <end position="224"/>
    </location>
</feature>
<evidence type="ECO:0000313" key="5">
    <source>
        <dbReference type="Proteomes" id="UP000682877"/>
    </source>
</evidence>
<feature type="repeat" description="TPR" evidence="1">
    <location>
        <begin position="2"/>
        <end position="35"/>
    </location>
</feature>
<feature type="compositionally biased region" description="Basic and acidic residues" evidence="2">
    <location>
        <begin position="253"/>
        <end position="274"/>
    </location>
</feature>
<feature type="compositionally biased region" description="Basic residues" evidence="2">
    <location>
        <begin position="275"/>
        <end position="287"/>
    </location>
</feature>
<dbReference type="FunFam" id="1.25.40.10:FF:000778">
    <property type="entry name" value="Protein SGT1 homolog"/>
    <property type="match status" value="1"/>
</dbReference>
<accession>A0A8S2API9</accession>
<feature type="region of interest" description="Disordered" evidence="2">
    <location>
        <begin position="243"/>
        <end position="292"/>
    </location>
</feature>
<dbReference type="InterPro" id="IPR044563">
    <property type="entry name" value="Sgt1-like"/>
</dbReference>
<dbReference type="PROSITE" id="PS51203">
    <property type="entry name" value="CS"/>
    <property type="match status" value="1"/>
</dbReference>
<sequence>MAKEFAEKAKKAYLEDDFDVAVDLYSKAIELDPNCAAFFADRAQANIKLDNFTEAVADANKAIELQPTLAKAYLRKGTACMKLEEYRTAKAALEKGASVAPNEPKFKKMIDECDLRIAVPPGLLPPAPTPAAPAEPMFIHEFYQKREEAVVAIYAKGIPKENVSVKFGEQILSVVIDVAGEKTYHLQARLFGKIIPEKCRYEVLSTRVEIRLPKAERILWPALEYGKGQCVLPKPYVSSAFSQRPVYPSSNPKNDKSIKRNHGSDSEDHADGSKKIRKCTTMKQKSKNKIDEDEKIDQKNEIIELSRSIKELTEAVKKLPEILLTMLKDRETTPEENEEEEMTHPGCSLVYVSFAFINLKNGQGVEKALKLHYSELEGIPLVVTLAQERHLGKIYHGCERCMSETSARMDLPDEPEVHPVARFPRLSFC</sequence>
<dbReference type="EMBL" id="LR999456">
    <property type="protein sequence ID" value="CAE6132625.1"/>
    <property type="molecule type" value="Genomic_DNA"/>
</dbReference>
<dbReference type="InterPro" id="IPR011990">
    <property type="entry name" value="TPR-like_helical_dom_sf"/>
</dbReference>
<protein>
    <recommendedName>
        <fullName evidence="3">CS domain-containing protein</fullName>
    </recommendedName>
</protein>
<dbReference type="Pfam" id="PF04969">
    <property type="entry name" value="CS"/>
    <property type="match status" value="1"/>
</dbReference>
<dbReference type="Gene3D" id="1.25.40.10">
    <property type="entry name" value="Tetratricopeptide repeat domain"/>
    <property type="match status" value="1"/>
</dbReference>
<reference evidence="4" key="1">
    <citation type="submission" date="2021-01" db="EMBL/GenBank/DDBJ databases">
        <authorList>
            <person name="Bezrukov I."/>
        </authorList>
    </citation>
    <scope>NUCLEOTIDE SEQUENCE</scope>
</reference>
<dbReference type="InterPro" id="IPR008978">
    <property type="entry name" value="HSP20-like_chaperone"/>
</dbReference>
<organism evidence="4 5">
    <name type="scientific">Arabidopsis arenosa</name>
    <name type="common">Sand rock-cress</name>
    <name type="synonym">Cardaminopsis arenosa</name>
    <dbReference type="NCBI Taxonomy" id="38785"/>
    <lineage>
        <taxon>Eukaryota</taxon>
        <taxon>Viridiplantae</taxon>
        <taxon>Streptophyta</taxon>
        <taxon>Embryophyta</taxon>
        <taxon>Tracheophyta</taxon>
        <taxon>Spermatophyta</taxon>
        <taxon>Magnoliopsida</taxon>
        <taxon>eudicotyledons</taxon>
        <taxon>Gunneridae</taxon>
        <taxon>Pentapetalae</taxon>
        <taxon>rosids</taxon>
        <taxon>malvids</taxon>
        <taxon>Brassicales</taxon>
        <taxon>Brassicaceae</taxon>
        <taxon>Camelineae</taxon>
        <taxon>Arabidopsis</taxon>
    </lineage>
</organism>
<evidence type="ECO:0000256" key="2">
    <source>
        <dbReference type="SAM" id="MobiDB-lite"/>
    </source>
</evidence>
<dbReference type="CDD" id="cd06466">
    <property type="entry name" value="p23_CS_SGT1_like"/>
    <property type="match status" value="1"/>
</dbReference>
<evidence type="ECO:0000256" key="1">
    <source>
        <dbReference type="PROSITE-ProRule" id="PRU00339"/>
    </source>
</evidence>
<evidence type="ECO:0000313" key="4">
    <source>
        <dbReference type="EMBL" id="CAE6132625.1"/>
    </source>
</evidence>
<dbReference type="PANTHER" id="PTHR45862">
    <property type="entry name" value="PROTEIN SGT1 HOMOLOG"/>
    <property type="match status" value="1"/>
</dbReference>
<keyword evidence="1" id="KW-0802">TPR repeat</keyword>
<dbReference type="GO" id="GO:0051087">
    <property type="term" value="F:protein-folding chaperone binding"/>
    <property type="evidence" value="ECO:0007669"/>
    <property type="project" value="InterPro"/>
</dbReference>
<dbReference type="SUPFAM" id="SSF48452">
    <property type="entry name" value="TPR-like"/>
    <property type="match status" value="1"/>
</dbReference>
<dbReference type="Gene3D" id="2.60.40.790">
    <property type="match status" value="1"/>
</dbReference>
<dbReference type="InterPro" id="IPR019734">
    <property type="entry name" value="TPR_rpt"/>
</dbReference>
<dbReference type="SUPFAM" id="SSF49764">
    <property type="entry name" value="HSP20-like chaperones"/>
    <property type="match status" value="1"/>
</dbReference>
<dbReference type="GO" id="GO:0006950">
    <property type="term" value="P:response to stress"/>
    <property type="evidence" value="ECO:0007669"/>
    <property type="project" value="UniProtKB-ARBA"/>
</dbReference>
<dbReference type="InterPro" id="IPR007052">
    <property type="entry name" value="CS_dom"/>
</dbReference>
<name>A0A8S2API9_ARAAE</name>
<dbReference type="Pfam" id="PF13181">
    <property type="entry name" value="TPR_8"/>
    <property type="match status" value="2"/>
</dbReference>
<gene>
    <name evidence="4" type="ORF">AARE701A_LOCUS16680</name>
</gene>
<dbReference type="AlphaFoldDB" id="A0A8S2API9"/>
<dbReference type="SMART" id="SM00028">
    <property type="entry name" value="TPR"/>
    <property type="match status" value="3"/>
</dbReference>
<feature type="repeat" description="TPR" evidence="1">
    <location>
        <begin position="70"/>
        <end position="103"/>
    </location>
</feature>